<dbReference type="Gene3D" id="2.60.40.3010">
    <property type="match status" value="1"/>
</dbReference>
<dbReference type="InterPro" id="IPR022409">
    <property type="entry name" value="PKD/Chitinase_dom"/>
</dbReference>
<reference evidence="8 9" key="1">
    <citation type="journal article" date="2015" name="BMC Genomics">
        <title>Genome mining reveals unlocked bioactive potential of marine Gram-negative bacteria.</title>
        <authorList>
            <person name="Machado H."/>
            <person name="Sonnenschein E.C."/>
            <person name="Melchiorsen J."/>
            <person name="Gram L."/>
        </authorList>
    </citation>
    <scope>NUCLEOTIDE SEQUENCE [LARGE SCALE GENOMIC DNA]</scope>
    <source>
        <strain evidence="8 9">S4054</strain>
    </source>
</reference>
<evidence type="ECO:0000259" key="7">
    <source>
        <dbReference type="PROSITE" id="PS50240"/>
    </source>
</evidence>
<dbReference type="FunFam" id="2.40.10.10:FF:000003">
    <property type="entry name" value="Transmembrane serine protease 3"/>
    <property type="match status" value="1"/>
</dbReference>
<dbReference type="PANTHER" id="PTHR24252">
    <property type="entry name" value="ACROSIN-RELATED"/>
    <property type="match status" value="1"/>
</dbReference>
<evidence type="ECO:0000256" key="4">
    <source>
        <dbReference type="ARBA" id="ARBA00023157"/>
    </source>
</evidence>
<name>A0A0F6A537_9GAMM</name>
<dbReference type="InterPro" id="IPR018114">
    <property type="entry name" value="TRYPSIN_HIS"/>
</dbReference>
<dbReference type="InterPro" id="IPR009003">
    <property type="entry name" value="Peptidase_S1_PA"/>
</dbReference>
<proteinExistence type="predicted"/>
<dbReference type="InterPro" id="IPR001254">
    <property type="entry name" value="Trypsin_dom"/>
</dbReference>
<dbReference type="SMART" id="SM00020">
    <property type="entry name" value="Tryp_SPc"/>
    <property type="match status" value="1"/>
</dbReference>
<keyword evidence="6" id="KW-0732">Signal</keyword>
<dbReference type="EMBL" id="AUXW01000188">
    <property type="protein sequence ID" value="KKE81302.1"/>
    <property type="molecule type" value="Genomic_DNA"/>
</dbReference>
<evidence type="ECO:0000256" key="2">
    <source>
        <dbReference type="ARBA" id="ARBA00012050"/>
    </source>
</evidence>
<feature type="domain" description="Peptidase S1" evidence="7">
    <location>
        <begin position="48"/>
        <end position="284"/>
    </location>
</feature>
<accession>A0A0F6A537</accession>
<comment type="caution">
    <text evidence="8">The sequence shown here is derived from an EMBL/GenBank/DDBJ whole genome shotgun (WGS) entry which is preliminary data.</text>
</comment>
<dbReference type="Pfam" id="PF00089">
    <property type="entry name" value="Trypsin"/>
    <property type="match status" value="1"/>
</dbReference>
<dbReference type="GO" id="GO:0006508">
    <property type="term" value="P:proteolysis"/>
    <property type="evidence" value="ECO:0007669"/>
    <property type="project" value="UniProtKB-KW"/>
</dbReference>
<dbReference type="PRINTS" id="PR00722">
    <property type="entry name" value="CHYMOTRYPSIN"/>
</dbReference>
<organism evidence="8 9">
    <name type="scientific">Pseudoalteromonas luteoviolacea S4054</name>
    <dbReference type="NCBI Taxonomy" id="1129367"/>
    <lineage>
        <taxon>Bacteria</taxon>
        <taxon>Pseudomonadati</taxon>
        <taxon>Pseudomonadota</taxon>
        <taxon>Gammaproteobacteria</taxon>
        <taxon>Alteromonadales</taxon>
        <taxon>Pseudoalteromonadaceae</taxon>
        <taxon>Pseudoalteromonas</taxon>
    </lineage>
</organism>
<evidence type="ECO:0000256" key="1">
    <source>
        <dbReference type="ARBA" id="ARBA00001656"/>
    </source>
</evidence>
<dbReference type="InterPro" id="IPR043504">
    <property type="entry name" value="Peptidase_S1_PA_chymotrypsin"/>
</dbReference>
<dbReference type="InterPro" id="IPR013783">
    <property type="entry name" value="Ig-like_fold"/>
</dbReference>
<sequence length="847" mass="92782">MLSSIQSAFLLAMATSPLMSNASNHHVVITHPQQINGPITTNEIEPRIVGGNEAAPYSYPFMGSLYLKKSDTNSEFWCGISFIGDNKVLTASHCVANHSADQFIVKFGGHDVTDSAQWQTYQVENMVMHEHYKLRMDYDNDIAVLTLGRPVTNIQPIKLATQDVKNTLVAGDMLRIIGWGKLSEKGALATKLQEVDVPFITNTVCNGATHYNGLVSDTMICAGFDEGGKDACQGDSGGPLIVKQNDEWIQLGIASWGNGCAQPNRPGVYTDVASLFYWTYANTNEFGFSAQLRDLYLPDEPAASISGSFTNTLDTTLSIAEFTLVSEPNKSTHDVEIISQNCANSTLISMQSCQFEVRTQDAVPYGQYTFDVSIEEPGKTTYSSELSYHKVTDISASVNAHLSTPDNIKWSTGGDEKWYTDTTDSSTKALLSGQITDKQTTPSLQKQSQKTYLLLEVNDAHISTVSFDYLLSSEKDHDMLKINHNGAEIHSDSGQNKELVNVSIDLEKGPNQILIEYSKDHNGSVGNDNVAIQNISFTSTNQYPSANIKQASIDVRSGFDYVLDASQSSDSDGDSITFQWIDLNDPKKVIGTESTLPLTAQSTSQDISKTYQVLVTDQYNATSTAQVNVHIAANRAPEIHFNNRDFIARSGAEFIIDASATTDPEQDLLHFTWHSLNAPNNVISNTDTLTISPSQDVEHSTIRYQLTVTDHLGASSTQIIEVQVVKNTAPELSLVSHTQMVSSGETVLITSQAADPDGDNITYIWAQTSGTKISFPDHTEQLSFVAPEVTQAERLTFSLTVTDAYGSSQSKNIGITVNAKKDSGSFSYITLLLMLMTTGMRRRFDRK</sequence>
<dbReference type="Gene3D" id="2.60.40.10">
    <property type="entry name" value="Immunoglobulins"/>
    <property type="match status" value="2"/>
</dbReference>
<dbReference type="InterPro" id="IPR035986">
    <property type="entry name" value="PKD_dom_sf"/>
</dbReference>
<keyword evidence="5" id="KW-0378">Hydrolase</keyword>
<feature type="chain" id="PRO_5002498871" description="Acrosin" evidence="6">
    <location>
        <begin position="23"/>
        <end position="847"/>
    </location>
</feature>
<evidence type="ECO:0000313" key="9">
    <source>
        <dbReference type="Proteomes" id="UP000033434"/>
    </source>
</evidence>
<comment type="catalytic activity">
    <reaction evidence="1">
        <text>Preferential cleavage: Arg-|-Xaa, Lys-|-Xaa.</text>
        <dbReference type="EC" id="3.4.21.10"/>
    </reaction>
</comment>
<dbReference type="Proteomes" id="UP000033434">
    <property type="component" value="Unassembled WGS sequence"/>
</dbReference>
<dbReference type="EC" id="3.4.21.10" evidence="2"/>
<keyword evidence="5" id="KW-0720">Serine protease</keyword>
<dbReference type="SMART" id="SM00089">
    <property type="entry name" value="PKD"/>
    <property type="match status" value="2"/>
</dbReference>
<keyword evidence="5" id="KW-0645">Protease</keyword>
<dbReference type="CDD" id="cd00146">
    <property type="entry name" value="PKD"/>
    <property type="match status" value="1"/>
</dbReference>
<feature type="signal peptide" evidence="6">
    <location>
        <begin position="1"/>
        <end position="22"/>
    </location>
</feature>
<dbReference type="GO" id="GO:0004252">
    <property type="term" value="F:serine-type endopeptidase activity"/>
    <property type="evidence" value="ECO:0007669"/>
    <property type="project" value="InterPro"/>
</dbReference>
<evidence type="ECO:0000256" key="5">
    <source>
        <dbReference type="RuleBase" id="RU363034"/>
    </source>
</evidence>
<dbReference type="PANTHER" id="PTHR24252:SF8">
    <property type="entry name" value="ACROSIN"/>
    <property type="match status" value="1"/>
</dbReference>
<protein>
    <recommendedName>
        <fullName evidence="3">Acrosin</fullName>
        <ecNumber evidence="2">3.4.21.10</ecNumber>
    </recommendedName>
</protein>
<evidence type="ECO:0000256" key="3">
    <source>
        <dbReference type="ARBA" id="ARBA00017161"/>
    </source>
</evidence>
<dbReference type="AlphaFoldDB" id="A0A0F6A537"/>
<dbReference type="SUPFAM" id="SSF49299">
    <property type="entry name" value="PKD domain"/>
    <property type="match status" value="1"/>
</dbReference>
<dbReference type="Pfam" id="PF22352">
    <property type="entry name" value="K319L-like_PKD"/>
    <property type="match status" value="1"/>
</dbReference>
<gene>
    <name evidence="8" type="ORF">N479_22465</name>
</gene>
<dbReference type="InterPro" id="IPR033116">
    <property type="entry name" value="TRYPSIN_SER"/>
</dbReference>
<dbReference type="SUPFAM" id="SSF50494">
    <property type="entry name" value="Trypsin-like serine proteases"/>
    <property type="match status" value="1"/>
</dbReference>
<evidence type="ECO:0000313" key="8">
    <source>
        <dbReference type="EMBL" id="KKE81302.1"/>
    </source>
</evidence>
<dbReference type="PATRIC" id="fig|1129367.4.peg.4795"/>
<keyword evidence="4" id="KW-1015">Disulfide bond</keyword>
<evidence type="ECO:0000256" key="6">
    <source>
        <dbReference type="SAM" id="SignalP"/>
    </source>
</evidence>
<dbReference type="CDD" id="cd00190">
    <property type="entry name" value="Tryp_SPc"/>
    <property type="match status" value="1"/>
</dbReference>
<dbReference type="PROSITE" id="PS50240">
    <property type="entry name" value="TRYPSIN_DOM"/>
    <property type="match status" value="1"/>
</dbReference>
<dbReference type="Gene3D" id="2.40.10.10">
    <property type="entry name" value="Trypsin-like serine proteases"/>
    <property type="match status" value="1"/>
</dbReference>
<dbReference type="RefSeq" id="WP_046358125.1">
    <property type="nucleotide sequence ID" value="NZ_AUXW01000188.1"/>
</dbReference>
<dbReference type="PROSITE" id="PS00134">
    <property type="entry name" value="TRYPSIN_HIS"/>
    <property type="match status" value="1"/>
</dbReference>
<dbReference type="InterPro" id="IPR001314">
    <property type="entry name" value="Peptidase_S1A"/>
</dbReference>
<dbReference type="PROSITE" id="PS00135">
    <property type="entry name" value="TRYPSIN_SER"/>
    <property type="match status" value="1"/>
</dbReference>